<proteinExistence type="predicted"/>
<dbReference type="InterPro" id="IPR001041">
    <property type="entry name" value="2Fe-2S_ferredoxin-type"/>
</dbReference>
<evidence type="ECO:0000259" key="9">
    <source>
        <dbReference type="PROSITE" id="PS51384"/>
    </source>
</evidence>
<dbReference type="CDD" id="cd06216">
    <property type="entry name" value="FNR_iron_sulfur_binding_2"/>
    <property type="match status" value="1"/>
</dbReference>
<evidence type="ECO:0000256" key="4">
    <source>
        <dbReference type="ARBA" id="ARBA00022723"/>
    </source>
</evidence>
<organism evidence="10 11">
    <name type="scientific">Ammonicoccus fulvus</name>
    <dbReference type="NCBI Taxonomy" id="3138240"/>
    <lineage>
        <taxon>Bacteria</taxon>
        <taxon>Bacillati</taxon>
        <taxon>Actinomycetota</taxon>
        <taxon>Actinomycetes</taxon>
        <taxon>Propionibacteriales</taxon>
        <taxon>Propionibacteriaceae</taxon>
        <taxon>Ammonicoccus</taxon>
    </lineage>
</organism>
<keyword evidence="11" id="KW-1185">Reference proteome</keyword>
<dbReference type="SUPFAM" id="SSF63380">
    <property type="entry name" value="Riboflavin synthase domain-like"/>
    <property type="match status" value="1"/>
</dbReference>
<name>A0ABZ3FUI0_9ACTN</name>
<dbReference type="Gene3D" id="3.40.50.80">
    <property type="entry name" value="Nucleotide-binding domain of ferredoxin-NADP reductase (FNR) module"/>
    <property type="match status" value="1"/>
</dbReference>
<comment type="cofactor">
    <cofactor evidence="1">
        <name>FAD</name>
        <dbReference type="ChEBI" id="CHEBI:57692"/>
    </cofactor>
</comment>
<dbReference type="PANTHER" id="PTHR47354">
    <property type="entry name" value="NADH OXIDOREDUCTASE HCR"/>
    <property type="match status" value="1"/>
</dbReference>
<evidence type="ECO:0000256" key="2">
    <source>
        <dbReference type="ARBA" id="ARBA00022630"/>
    </source>
</evidence>
<keyword evidence="3" id="KW-0001">2Fe-2S</keyword>
<keyword evidence="7" id="KW-0408">Iron</keyword>
<dbReference type="InterPro" id="IPR036010">
    <property type="entry name" value="2Fe-2S_ferredoxin-like_sf"/>
</dbReference>
<evidence type="ECO:0000256" key="8">
    <source>
        <dbReference type="ARBA" id="ARBA00023014"/>
    </source>
</evidence>
<dbReference type="SUPFAM" id="SSF52343">
    <property type="entry name" value="Ferredoxin reductase-like, C-terminal NADP-linked domain"/>
    <property type="match status" value="1"/>
</dbReference>
<keyword evidence="5" id="KW-0274">FAD</keyword>
<dbReference type="PANTHER" id="PTHR47354:SF6">
    <property type="entry name" value="NADH OXIDOREDUCTASE HCR"/>
    <property type="match status" value="1"/>
</dbReference>
<evidence type="ECO:0000256" key="3">
    <source>
        <dbReference type="ARBA" id="ARBA00022714"/>
    </source>
</evidence>
<dbReference type="PROSITE" id="PS51384">
    <property type="entry name" value="FAD_FR"/>
    <property type="match status" value="1"/>
</dbReference>
<dbReference type="CDD" id="cd00207">
    <property type="entry name" value="fer2"/>
    <property type="match status" value="1"/>
</dbReference>
<keyword evidence="8" id="KW-0411">Iron-sulfur</keyword>
<dbReference type="Pfam" id="PF00175">
    <property type="entry name" value="NAD_binding_1"/>
    <property type="match status" value="1"/>
</dbReference>
<evidence type="ECO:0000313" key="10">
    <source>
        <dbReference type="EMBL" id="XAN09027.1"/>
    </source>
</evidence>
<dbReference type="Proteomes" id="UP001442841">
    <property type="component" value="Chromosome"/>
</dbReference>
<evidence type="ECO:0000313" key="11">
    <source>
        <dbReference type="Proteomes" id="UP001442841"/>
    </source>
</evidence>
<dbReference type="Pfam" id="PF00111">
    <property type="entry name" value="Fer2"/>
    <property type="match status" value="1"/>
</dbReference>
<dbReference type="InterPro" id="IPR050415">
    <property type="entry name" value="MRET"/>
</dbReference>
<keyword evidence="2" id="KW-0285">Flavoprotein</keyword>
<keyword evidence="4" id="KW-0479">Metal-binding</keyword>
<evidence type="ECO:0000256" key="1">
    <source>
        <dbReference type="ARBA" id="ARBA00001974"/>
    </source>
</evidence>
<sequence length="357" mass="37893">MTSFRSLVRHRVRRLAHQLATPLVPADFLDMINPLRPGADLCGRIVAVERETPDAVSLEIKPGADWRGHVPGQHVRVGVDVDGVRHHRTYSLTSAPGGPTIRITPKRIETGLVSTYLTTQARVGDLVHLGQAEGDFRVPAPSPDKVLLISAGSGITPILGMLRSGLAGVSDVVLVHSDRTAADMIAGTEIRELAAIGAIRLVERHTSAEGRLTLAALTAAVPDWAERATWACGPADLLDTLEAHWSEHELDDQLHTERFVLPTFAAVDGDGGAVTFADSAIEVEGAPGQTILELGEEAGVLMPSGCRMGICHGCLTPLRSGAVRDVRTGDLVQAPADQPLPIQTCITTPAGPCQLDR</sequence>
<dbReference type="SUPFAM" id="SSF54292">
    <property type="entry name" value="2Fe-2S ferredoxin-like"/>
    <property type="match status" value="1"/>
</dbReference>
<evidence type="ECO:0000256" key="6">
    <source>
        <dbReference type="ARBA" id="ARBA00023002"/>
    </source>
</evidence>
<dbReference type="InterPro" id="IPR017927">
    <property type="entry name" value="FAD-bd_FR_type"/>
</dbReference>
<dbReference type="InterPro" id="IPR017938">
    <property type="entry name" value="Riboflavin_synthase-like_b-brl"/>
</dbReference>
<keyword evidence="6" id="KW-0560">Oxidoreductase</keyword>
<gene>
    <name evidence="10" type="ORF">AADG42_17480</name>
</gene>
<dbReference type="Gene3D" id="3.10.20.30">
    <property type="match status" value="1"/>
</dbReference>
<feature type="domain" description="FAD-binding FR-type" evidence="9">
    <location>
        <begin position="38"/>
        <end position="139"/>
    </location>
</feature>
<dbReference type="RefSeq" id="WP_425310461.1">
    <property type="nucleotide sequence ID" value="NZ_CP154795.1"/>
</dbReference>
<reference evidence="10 11" key="1">
    <citation type="submission" date="2024-04" db="EMBL/GenBank/DDBJ databases">
        <title>Isolation of an actinomycete strain from pig manure.</title>
        <authorList>
            <person name="Gong T."/>
            <person name="Yu Z."/>
            <person name="An M."/>
            <person name="Wei C."/>
            <person name="Yang W."/>
            <person name="Liu L."/>
        </authorList>
    </citation>
    <scope>NUCLEOTIDE SEQUENCE [LARGE SCALE GENOMIC DNA]</scope>
    <source>
        <strain evidence="10 11">ZF39</strain>
    </source>
</reference>
<protein>
    <submittedName>
        <fullName evidence="10">Ferredoxin reductase</fullName>
    </submittedName>
</protein>
<dbReference type="Gene3D" id="2.40.30.10">
    <property type="entry name" value="Translation factors"/>
    <property type="match status" value="1"/>
</dbReference>
<dbReference type="InterPro" id="IPR001433">
    <property type="entry name" value="OxRdtase_FAD/NAD-bd"/>
</dbReference>
<dbReference type="InterPro" id="IPR039261">
    <property type="entry name" value="FNR_nucleotide-bd"/>
</dbReference>
<evidence type="ECO:0000256" key="5">
    <source>
        <dbReference type="ARBA" id="ARBA00022827"/>
    </source>
</evidence>
<evidence type="ECO:0000256" key="7">
    <source>
        <dbReference type="ARBA" id="ARBA00023004"/>
    </source>
</evidence>
<dbReference type="EMBL" id="CP154795">
    <property type="protein sequence ID" value="XAN09027.1"/>
    <property type="molecule type" value="Genomic_DNA"/>
</dbReference>
<accession>A0ABZ3FUI0</accession>
<dbReference type="InterPro" id="IPR012675">
    <property type="entry name" value="Beta-grasp_dom_sf"/>
</dbReference>